<sequence>MGGVFSSSAASEVGAADAPSTHAQEAVRSPPTVPAPVAEPGVAPRPAPESRDEALDTSASTPQDASTLYDALLVHLAASVRAAMIVQTTKNRRPSFAVTTIARMVDETTYVPSGEIAAVTAIIVELLAAEPGITLYPSRQQFVLDAMQLAPDTDATSTDTPDVLDALVRRLAQEIASKPVSHAAIYKRARNAAAGSAGISNNQAKRIVVQRLKALGCIANATDGSPCLAINPACLHTPAAAFGDLTFLLSRPAMPRRCRIAALAPASDASEVVARETRPCGDAGRSLYDALLDHLIVHIHGAVHKAIRAKKREFKLEKITSMLTKAGYVDDVPRTSAYILQRLLVDPSLRRGGALNKMLVAASPNDLPPLRTMPKATIKTSVSALVEHYGRKIAMAPQATAHLVGNVQNRCGDAAKAQTVLSMLRATGCVTDVLTATKKQTPRLGINPAVVRRPLASFQHMSFLHSVSSVPALATALARSDGPDACNVASREALQHVVIEPATVALPPRPNARPLAPEPTAPSPPTVHEPSPVIDSTIDVATVVELFEVTYLDAILAWVQDGEVFHVSYIRSQVRPLVSPDVPTDAAVVAIVARLTQHPQLDFCASNRPCFVGKGFPPPDDRVDLTPPRSNMTMDDDDDVSLADSDEGGASEPETEEAAVSSPTKDSSGANARRVIATYVHEVVASIALGNVYDTARLALELGRLALDDVELADAVDAVASTLQTMPQRIDSTNINNEWTFRRAIARRGPTTKKPTTSAKLPARMAPRYTK</sequence>
<evidence type="ECO:0000313" key="2">
    <source>
        <dbReference type="EMBL" id="EQC26324.1"/>
    </source>
</evidence>
<dbReference type="InParanoid" id="T0PLR0"/>
<evidence type="ECO:0000313" key="3">
    <source>
        <dbReference type="Proteomes" id="UP000030762"/>
    </source>
</evidence>
<feature type="region of interest" description="Disordered" evidence="1">
    <location>
        <begin position="1"/>
        <end position="62"/>
    </location>
</feature>
<dbReference type="RefSeq" id="XP_008620217.1">
    <property type="nucleotide sequence ID" value="XM_008621995.1"/>
</dbReference>
<dbReference type="VEuPathDB" id="FungiDB:SDRG_15813"/>
<keyword evidence="3" id="KW-1185">Reference proteome</keyword>
<feature type="region of interest" description="Disordered" evidence="1">
    <location>
        <begin position="615"/>
        <end position="670"/>
    </location>
</feature>
<protein>
    <submittedName>
        <fullName evidence="2">Uncharacterized protein</fullName>
    </submittedName>
</protein>
<feature type="compositionally biased region" description="Pro residues" evidence="1">
    <location>
        <begin position="508"/>
        <end position="527"/>
    </location>
</feature>
<dbReference type="AlphaFoldDB" id="T0PLR0"/>
<dbReference type="OMA" id="FQHMSFL"/>
<dbReference type="EMBL" id="JH767234">
    <property type="protein sequence ID" value="EQC26324.1"/>
    <property type="molecule type" value="Genomic_DNA"/>
</dbReference>
<organism evidence="2 3">
    <name type="scientific">Saprolegnia diclina (strain VS20)</name>
    <dbReference type="NCBI Taxonomy" id="1156394"/>
    <lineage>
        <taxon>Eukaryota</taxon>
        <taxon>Sar</taxon>
        <taxon>Stramenopiles</taxon>
        <taxon>Oomycota</taxon>
        <taxon>Saprolegniomycetes</taxon>
        <taxon>Saprolegniales</taxon>
        <taxon>Saprolegniaceae</taxon>
        <taxon>Saprolegnia</taxon>
    </lineage>
</organism>
<gene>
    <name evidence="2" type="ORF">SDRG_15813</name>
</gene>
<name>T0PLR0_SAPDV</name>
<feature type="compositionally biased region" description="Low complexity" evidence="1">
    <location>
        <begin position="35"/>
        <end position="44"/>
    </location>
</feature>
<dbReference type="Proteomes" id="UP000030762">
    <property type="component" value="Unassembled WGS sequence"/>
</dbReference>
<feature type="region of interest" description="Disordered" evidence="1">
    <location>
        <begin position="508"/>
        <end position="532"/>
    </location>
</feature>
<dbReference type="OrthoDB" id="10414893at2759"/>
<feature type="compositionally biased region" description="Acidic residues" evidence="1">
    <location>
        <begin position="634"/>
        <end position="657"/>
    </location>
</feature>
<dbReference type="GeneID" id="19956540"/>
<proteinExistence type="predicted"/>
<feature type="region of interest" description="Disordered" evidence="1">
    <location>
        <begin position="749"/>
        <end position="771"/>
    </location>
</feature>
<feature type="compositionally biased region" description="Polar residues" evidence="1">
    <location>
        <begin position="1"/>
        <end position="10"/>
    </location>
</feature>
<feature type="compositionally biased region" description="Polar residues" evidence="1">
    <location>
        <begin position="661"/>
        <end position="670"/>
    </location>
</feature>
<accession>T0PLR0</accession>
<evidence type="ECO:0000256" key="1">
    <source>
        <dbReference type="SAM" id="MobiDB-lite"/>
    </source>
</evidence>
<reference evidence="2 3" key="1">
    <citation type="submission" date="2012-04" db="EMBL/GenBank/DDBJ databases">
        <title>The Genome Sequence of Saprolegnia declina VS20.</title>
        <authorList>
            <consortium name="The Broad Institute Genome Sequencing Platform"/>
            <person name="Russ C."/>
            <person name="Nusbaum C."/>
            <person name="Tyler B."/>
            <person name="van West P."/>
            <person name="Dieguez-Uribeondo J."/>
            <person name="de Bruijn I."/>
            <person name="Tripathy S."/>
            <person name="Jiang R."/>
            <person name="Young S.K."/>
            <person name="Zeng Q."/>
            <person name="Gargeya S."/>
            <person name="Fitzgerald M."/>
            <person name="Haas B."/>
            <person name="Abouelleil A."/>
            <person name="Alvarado L."/>
            <person name="Arachchi H.M."/>
            <person name="Berlin A."/>
            <person name="Chapman S.B."/>
            <person name="Goldberg J."/>
            <person name="Griggs A."/>
            <person name="Gujja S."/>
            <person name="Hansen M."/>
            <person name="Howarth C."/>
            <person name="Imamovic A."/>
            <person name="Larimer J."/>
            <person name="McCowen C."/>
            <person name="Montmayeur A."/>
            <person name="Murphy C."/>
            <person name="Neiman D."/>
            <person name="Pearson M."/>
            <person name="Priest M."/>
            <person name="Roberts A."/>
            <person name="Saif S."/>
            <person name="Shea T."/>
            <person name="Sisk P."/>
            <person name="Sykes S."/>
            <person name="Wortman J."/>
            <person name="Nusbaum C."/>
            <person name="Birren B."/>
        </authorList>
    </citation>
    <scope>NUCLEOTIDE SEQUENCE [LARGE SCALE GENOMIC DNA]</scope>
    <source>
        <strain evidence="2 3">VS20</strain>
    </source>
</reference>